<comment type="similarity">
    <text evidence="2">Belongs to the NPH3 family.</text>
</comment>
<dbReference type="Pfam" id="PF03000">
    <property type="entry name" value="NPH3"/>
    <property type="match status" value="1"/>
</dbReference>
<dbReference type="AlphaFoldDB" id="A0A8X9A383"/>
<keyword evidence="6" id="KW-1185">Reference proteome</keyword>
<dbReference type="InterPro" id="IPR027356">
    <property type="entry name" value="NPH3_dom"/>
</dbReference>
<accession>A0A8X9A383</accession>
<dbReference type="PROSITE" id="PS51649">
    <property type="entry name" value="NPH3"/>
    <property type="match status" value="1"/>
</dbReference>
<dbReference type="Proteomes" id="UP000298416">
    <property type="component" value="Unassembled WGS sequence"/>
</dbReference>
<proteinExistence type="inferred from homology"/>
<evidence type="ECO:0000256" key="2">
    <source>
        <dbReference type="PROSITE-ProRule" id="PRU00982"/>
    </source>
</evidence>
<dbReference type="PANTHER" id="PTHR32370">
    <property type="entry name" value="OS12G0117600 PROTEIN"/>
    <property type="match status" value="1"/>
</dbReference>
<evidence type="ECO:0000256" key="3">
    <source>
        <dbReference type="SAM" id="Coils"/>
    </source>
</evidence>
<comment type="caution">
    <text evidence="5">The sequence shown here is derived from an EMBL/GenBank/DDBJ whole genome shotgun (WGS) entry which is preliminary data.</text>
</comment>
<reference evidence="5" key="2">
    <citation type="submission" date="2020-08" db="EMBL/GenBank/DDBJ databases">
        <title>Plant Genome Project.</title>
        <authorList>
            <person name="Zhang R.-G."/>
        </authorList>
    </citation>
    <scope>NUCLEOTIDE SEQUENCE</scope>
    <source>
        <strain evidence="5">Huo1</strain>
        <tissue evidence="5">Leaf</tissue>
    </source>
</reference>
<feature type="coiled-coil region" evidence="3">
    <location>
        <begin position="301"/>
        <end position="328"/>
    </location>
</feature>
<organism evidence="5">
    <name type="scientific">Salvia splendens</name>
    <name type="common">Scarlet sage</name>
    <dbReference type="NCBI Taxonomy" id="180675"/>
    <lineage>
        <taxon>Eukaryota</taxon>
        <taxon>Viridiplantae</taxon>
        <taxon>Streptophyta</taxon>
        <taxon>Embryophyta</taxon>
        <taxon>Tracheophyta</taxon>
        <taxon>Spermatophyta</taxon>
        <taxon>Magnoliopsida</taxon>
        <taxon>eudicotyledons</taxon>
        <taxon>Gunneridae</taxon>
        <taxon>Pentapetalae</taxon>
        <taxon>asterids</taxon>
        <taxon>lamiids</taxon>
        <taxon>Lamiales</taxon>
        <taxon>Lamiaceae</taxon>
        <taxon>Nepetoideae</taxon>
        <taxon>Mentheae</taxon>
        <taxon>Salviinae</taxon>
        <taxon>Salvia</taxon>
        <taxon>Salvia subgen. Calosphace</taxon>
        <taxon>core Calosphace</taxon>
    </lineage>
</organism>
<name>A0A8X9A383_SALSN</name>
<evidence type="ECO:0000313" key="6">
    <source>
        <dbReference type="Proteomes" id="UP000298416"/>
    </source>
</evidence>
<protein>
    <recommendedName>
        <fullName evidence="4">NPH3 domain-containing protein</fullName>
    </recommendedName>
</protein>
<reference evidence="5" key="1">
    <citation type="submission" date="2018-01" db="EMBL/GenBank/DDBJ databases">
        <authorList>
            <person name="Mao J.F."/>
        </authorList>
    </citation>
    <scope>NUCLEOTIDE SEQUENCE</scope>
    <source>
        <strain evidence="5">Huo1</strain>
        <tissue evidence="5">Leaf</tissue>
    </source>
</reference>
<evidence type="ECO:0000259" key="4">
    <source>
        <dbReference type="PROSITE" id="PS51649"/>
    </source>
</evidence>
<dbReference type="OrthoDB" id="680561at2759"/>
<evidence type="ECO:0000256" key="1">
    <source>
        <dbReference type="ARBA" id="ARBA00022786"/>
    </source>
</evidence>
<sequence>MDDFIKTLSEIKGNKISPDLIGSIITRYASIWLPELASDESSDRPAATSGNPAESVTLSWTKKRFIIESLVGILPPEKDSVPTDFLLRILRAANIVRVEPACLFELEKRVSRQLDQASLKELMIPSFSHTSSTLLDVELVLRLVGNFVNTEEASRGGAALGKVARLVDSYLAEAALDSCLALPEFGALAGALPRHARPIDDGLYRAIDTYLKAHPRLSKKERKTIWSLIDCNKLTQEACLHAAQNDRLPVRAVIQVLLWEQSRLANKHLDWSGTLSGPRSPAELPGRCLSKRETGVQQMEIKKLKEEVLRLQSQCMAMERQIEKLSEKKRGSFLSWKKLGISGFKGNRIAEMEQGTEINGIGPYLVKTKVRGRTPNRRKSMS</sequence>
<feature type="domain" description="NPH3" evidence="4">
    <location>
        <begin position="1"/>
        <end position="263"/>
    </location>
</feature>
<dbReference type="EMBL" id="PNBA02000004">
    <property type="protein sequence ID" value="KAG6426086.1"/>
    <property type="molecule type" value="Genomic_DNA"/>
</dbReference>
<evidence type="ECO:0000313" key="5">
    <source>
        <dbReference type="EMBL" id="KAG6426086.1"/>
    </source>
</evidence>
<keyword evidence="1" id="KW-0833">Ubl conjugation pathway</keyword>
<gene>
    <name evidence="5" type="ORF">SASPL_110300</name>
</gene>
<dbReference type="InterPro" id="IPR043454">
    <property type="entry name" value="NPH3/RPT2-like"/>
</dbReference>
<keyword evidence="3" id="KW-0175">Coiled coil</keyword>